<dbReference type="InterPro" id="IPR036188">
    <property type="entry name" value="FAD/NAD-bd_sf"/>
</dbReference>
<dbReference type="Pfam" id="PF01593">
    <property type="entry name" value="Amino_oxidase"/>
    <property type="match status" value="1"/>
</dbReference>
<dbReference type="AlphaFoldDB" id="A0A5C5YTR9"/>
<proteinExistence type="predicted"/>
<dbReference type="PANTHER" id="PTHR16128">
    <property type="entry name" value="FAD/NAD(P)-BINDING OXIDOREDUCTASE FAMILY PROTEIN"/>
    <property type="match status" value="1"/>
</dbReference>
<organism evidence="2 3">
    <name type="scientific">Posidoniimonas polymericola</name>
    <dbReference type="NCBI Taxonomy" id="2528002"/>
    <lineage>
        <taxon>Bacteria</taxon>
        <taxon>Pseudomonadati</taxon>
        <taxon>Planctomycetota</taxon>
        <taxon>Planctomycetia</taxon>
        <taxon>Pirellulales</taxon>
        <taxon>Lacipirellulaceae</taxon>
        <taxon>Posidoniimonas</taxon>
    </lineage>
</organism>
<dbReference type="Pfam" id="PF13450">
    <property type="entry name" value="NAD_binding_8"/>
    <property type="match status" value="1"/>
</dbReference>
<name>A0A5C5YTR9_9BACT</name>
<dbReference type="EMBL" id="SJPO01000002">
    <property type="protein sequence ID" value="TWT78375.1"/>
    <property type="molecule type" value="Genomic_DNA"/>
</dbReference>
<dbReference type="InterPro" id="IPR002937">
    <property type="entry name" value="Amino_oxidase"/>
</dbReference>
<evidence type="ECO:0000313" key="3">
    <source>
        <dbReference type="Proteomes" id="UP000318478"/>
    </source>
</evidence>
<dbReference type="OrthoDB" id="5792777at2"/>
<gene>
    <name evidence="2" type="ORF">Pla123a_11660</name>
</gene>
<dbReference type="PANTHER" id="PTHR16128:SF5">
    <property type="entry name" value="FAD_NAD(P)-BINDING OXIDOREDUCTASE FAMILY PROTEIN"/>
    <property type="match status" value="1"/>
</dbReference>
<dbReference type="GO" id="GO:0016491">
    <property type="term" value="F:oxidoreductase activity"/>
    <property type="evidence" value="ECO:0007669"/>
    <property type="project" value="InterPro"/>
</dbReference>
<dbReference type="Gene3D" id="3.90.660.10">
    <property type="match status" value="1"/>
</dbReference>
<accession>A0A5C5YTR9</accession>
<dbReference type="Gene3D" id="3.50.50.60">
    <property type="entry name" value="FAD/NAD(P)-binding domain"/>
    <property type="match status" value="1"/>
</dbReference>
<reference evidence="2 3" key="1">
    <citation type="submission" date="2019-02" db="EMBL/GenBank/DDBJ databases">
        <title>Deep-cultivation of Planctomycetes and their phenomic and genomic characterization uncovers novel biology.</title>
        <authorList>
            <person name="Wiegand S."/>
            <person name="Jogler M."/>
            <person name="Boedeker C."/>
            <person name="Pinto D."/>
            <person name="Vollmers J."/>
            <person name="Rivas-Marin E."/>
            <person name="Kohn T."/>
            <person name="Peeters S.H."/>
            <person name="Heuer A."/>
            <person name="Rast P."/>
            <person name="Oberbeckmann S."/>
            <person name="Bunk B."/>
            <person name="Jeske O."/>
            <person name="Meyerdierks A."/>
            <person name="Storesund J.E."/>
            <person name="Kallscheuer N."/>
            <person name="Luecker S."/>
            <person name="Lage O.M."/>
            <person name="Pohl T."/>
            <person name="Merkel B.J."/>
            <person name="Hornburger P."/>
            <person name="Mueller R.-W."/>
            <person name="Bruemmer F."/>
            <person name="Labrenz M."/>
            <person name="Spormann A.M."/>
            <person name="Op Den Camp H."/>
            <person name="Overmann J."/>
            <person name="Amann R."/>
            <person name="Jetten M.S.M."/>
            <person name="Mascher T."/>
            <person name="Medema M.H."/>
            <person name="Devos D.P."/>
            <person name="Kaster A.-K."/>
            <person name="Ovreas L."/>
            <person name="Rohde M."/>
            <person name="Galperin M.Y."/>
            <person name="Jogler C."/>
        </authorList>
    </citation>
    <scope>NUCLEOTIDE SEQUENCE [LARGE SCALE GENOMIC DNA]</scope>
    <source>
        <strain evidence="2 3">Pla123a</strain>
    </source>
</reference>
<keyword evidence="3" id="KW-1185">Reference proteome</keyword>
<feature type="domain" description="Amine oxidase" evidence="1">
    <location>
        <begin position="112"/>
        <end position="331"/>
    </location>
</feature>
<dbReference type="Proteomes" id="UP000318478">
    <property type="component" value="Unassembled WGS sequence"/>
</dbReference>
<evidence type="ECO:0000313" key="2">
    <source>
        <dbReference type="EMBL" id="TWT78375.1"/>
    </source>
</evidence>
<protein>
    <submittedName>
        <fullName evidence="2">Protoporphyrinogen oxidase</fullName>
    </submittedName>
</protein>
<dbReference type="SUPFAM" id="SSF51905">
    <property type="entry name" value="FAD/NAD(P)-binding domain"/>
    <property type="match status" value="1"/>
</dbReference>
<sequence>MPPLVDRQSNVAIVGAGISGLAAARVLRKAGVRVTLFDKGRRVAGRMSIKSTAGGFASDHGAQYFTVRDPRFQAQVGQWFELGVASEWRGRIGVLRAGQFTASDKPHHRFVGVPGMNAIAAQLADGLDVRSSCKVVDPRRTERGWRLADEQGRDLGSFDFLVASAPAPQSAELLHAAPPLQELANSVRMTACWAVMLAFREPLGLACDGAFVEDSPLSWLARDSSKPGRAPDRDTWVLHASPEWSQQHLEDDRDAVLDALTSAFWEATRASRRPAIWFAAHRWRFALPPEPLSEPFLLDVPSRSAACGDWCGGPQVEGAYLSGVRLADRLLQDD</sequence>
<comment type="caution">
    <text evidence="2">The sequence shown here is derived from an EMBL/GenBank/DDBJ whole genome shotgun (WGS) entry which is preliminary data.</text>
</comment>
<dbReference type="RefSeq" id="WP_146584785.1">
    <property type="nucleotide sequence ID" value="NZ_SJPO01000002.1"/>
</dbReference>
<evidence type="ECO:0000259" key="1">
    <source>
        <dbReference type="Pfam" id="PF01593"/>
    </source>
</evidence>
<dbReference type="PRINTS" id="PR00419">
    <property type="entry name" value="ADXRDTASE"/>
</dbReference>